<reference evidence="1" key="1">
    <citation type="submission" date="2020-07" db="EMBL/GenBank/DDBJ databases">
        <title>Multicomponent nature underlies the extraordinary mechanical properties of spider dragline silk.</title>
        <authorList>
            <person name="Kono N."/>
            <person name="Nakamura H."/>
            <person name="Mori M."/>
            <person name="Yoshida Y."/>
            <person name="Ohtoshi R."/>
            <person name="Malay A.D."/>
            <person name="Moran D.A.P."/>
            <person name="Tomita M."/>
            <person name="Numata K."/>
            <person name="Arakawa K."/>
        </authorList>
    </citation>
    <scope>NUCLEOTIDE SEQUENCE</scope>
</reference>
<protein>
    <submittedName>
        <fullName evidence="1">Zinc finger MYM-type protein 1-like</fullName>
    </submittedName>
</protein>
<evidence type="ECO:0000313" key="1">
    <source>
        <dbReference type="EMBL" id="GFR18040.1"/>
    </source>
</evidence>
<keyword evidence="2" id="KW-1185">Reference proteome</keyword>
<dbReference type="EMBL" id="BMAO01027552">
    <property type="protein sequence ID" value="GFR18040.1"/>
    <property type="molecule type" value="Genomic_DNA"/>
</dbReference>
<dbReference type="AlphaFoldDB" id="A0A8X6LQ79"/>
<dbReference type="PANTHER" id="PTHR45749">
    <property type="match status" value="1"/>
</dbReference>
<accession>A0A8X6LQ79</accession>
<dbReference type="Proteomes" id="UP000887116">
    <property type="component" value="Unassembled WGS sequence"/>
</dbReference>
<sequence>MTQDISKVDQISFVLKYAVRTISENGLPVDIEVKEVFLGFYADIKQGATELVNQVAALFIDKNIDLKQCLGQDYDGASVCNGVQKPIKAINSSTFETNGSIACGKIGKRSLTSPQGENTYDQLLLDRFDFSLELDSRSQQQMEGFLGQLCKGDTIFNKTGLTASLFSKRQSVRSSNKRH</sequence>
<gene>
    <name evidence="1" type="ORF">TNCT_641421</name>
</gene>
<dbReference type="PANTHER" id="PTHR45749:SF21">
    <property type="entry name" value="DUF4371 DOMAIN-CONTAINING PROTEIN"/>
    <property type="match status" value="1"/>
</dbReference>
<comment type="caution">
    <text evidence="1">The sequence shown here is derived from an EMBL/GenBank/DDBJ whole genome shotgun (WGS) entry which is preliminary data.</text>
</comment>
<evidence type="ECO:0000313" key="2">
    <source>
        <dbReference type="Proteomes" id="UP000887116"/>
    </source>
</evidence>
<proteinExistence type="predicted"/>
<organism evidence="1 2">
    <name type="scientific">Trichonephila clavata</name>
    <name type="common">Joro spider</name>
    <name type="synonym">Nephila clavata</name>
    <dbReference type="NCBI Taxonomy" id="2740835"/>
    <lineage>
        <taxon>Eukaryota</taxon>
        <taxon>Metazoa</taxon>
        <taxon>Ecdysozoa</taxon>
        <taxon>Arthropoda</taxon>
        <taxon>Chelicerata</taxon>
        <taxon>Arachnida</taxon>
        <taxon>Araneae</taxon>
        <taxon>Araneomorphae</taxon>
        <taxon>Entelegynae</taxon>
        <taxon>Araneoidea</taxon>
        <taxon>Nephilidae</taxon>
        <taxon>Trichonephila</taxon>
    </lineage>
</organism>
<name>A0A8X6LQ79_TRICU</name>
<dbReference type="OrthoDB" id="6759200at2759"/>